<dbReference type="PaxDb" id="4097-A0A1S4BSV0"/>
<feature type="region of interest" description="Disordered" evidence="1">
    <location>
        <begin position="195"/>
        <end position="232"/>
    </location>
</feature>
<feature type="non-terminal residue" evidence="2">
    <location>
        <position position="232"/>
    </location>
</feature>
<protein>
    <submittedName>
        <fullName evidence="2">Uncharacterized protein</fullName>
    </submittedName>
</protein>
<evidence type="ECO:0000256" key="1">
    <source>
        <dbReference type="SAM" id="MobiDB-lite"/>
    </source>
</evidence>
<gene>
    <name evidence="2" type="primary">LOC107811525</name>
</gene>
<feature type="region of interest" description="Disordered" evidence="1">
    <location>
        <begin position="49"/>
        <end position="88"/>
    </location>
</feature>
<dbReference type="OrthoDB" id="1235088at2759"/>
<organism evidence="2">
    <name type="scientific">Nicotiana tabacum</name>
    <name type="common">Common tobacco</name>
    <dbReference type="NCBI Taxonomy" id="4097"/>
    <lineage>
        <taxon>Eukaryota</taxon>
        <taxon>Viridiplantae</taxon>
        <taxon>Streptophyta</taxon>
        <taxon>Embryophyta</taxon>
        <taxon>Tracheophyta</taxon>
        <taxon>Spermatophyta</taxon>
        <taxon>Magnoliopsida</taxon>
        <taxon>eudicotyledons</taxon>
        <taxon>Gunneridae</taxon>
        <taxon>Pentapetalae</taxon>
        <taxon>asterids</taxon>
        <taxon>lamiids</taxon>
        <taxon>Solanales</taxon>
        <taxon>Solanaceae</taxon>
        <taxon>Nicotianoideae</taxon>
        <taxon>Nicotianeae</taxon>
        <taxon>Nicotiana</taxon>
    </lineage>
</organism>
<evidence type="ECO:0000313" key="2">
    <source>
        <dbReference type="RefSeq" id="XP_016491959.1"/>
    </source>
</evidence>
<dbReference type="AlphaFoldDB" id="A0A1S4BSV0"/>
<name>A0A1S4BSV0_TOBAC</name>
<dbReference type="RefSeq" id="XP_016491959.1">
    <property type="nucleotide sequence ID" value="XM_016636473.1"/>
</dbReference>
<sequence length="232" mass="25368">MGQQMQSYVHDPVAMQEYSRRFMDVAAQTLQRARSDQRLAHEADYMDPTQYHRGRGIPRAGGARRAGGAGRRGRGRRGGGPQQGGVEAPADDVAADMAGGMHETDMPSYSLGIYRTPVPSQVTPSGQLLITGSDIQGVDWGRYFPGPSTTVEDRPTRDFYSGRRLSYGSTSHAQASCDAATDDYIQDLETMMPYTGTDSTTDTCHPAPHLAIRRRLDDDDPDSIPGREGMRL</sequence>
<dbReference type="KEGG" id="nta:107811525"/>
<accession>A0A1S4BSV0</accession>
<proteinExistence type="predicted"/>
<reference evidence="2" key="1">
    <citation type="submission" date="2025-08" db="UniProtKB">
        <authorList>
            <consortium name="RefSeq"/>
        </authorList>
    </citation>
    <scope>IDENTIFICATION</scope>
</reference>